<feature type="region of interest" description="Disordered" evidence="1">
    <location>
        <begin position="745"/>
        <end position="906"/>
    </location>
</feature>
<organism evidence="2 3">
    <name type="scientific">Streptomyces sulfonofaciens</name>
    <dbReference type="NCBI Taxonomy" id="68272"/>
    <lineage>
        <taxon>Bacteria</taxon>
        <taxon>Bacillati</taxon>
        <taxon>Actinomycetota</taxon>
        <taxon>Actinomycetes</taxon>
        <taxon>Kitasatosporales</taxon>
        <taxon>Streptomycetaceae</taxon>
        <taxon>Streptomyces</taxon>
    </lineage>
</organism>
<dbReference type="AlphaFoldDB" id="A0A919GAY2"/>
<feature type="region of interest" description="Disordered" evidence="1">
    <location>
        <begin position="592"/>
        <end position="618"/>
    </location>
</feature>
<dbReference type="CDD" id="cd00267">
    <property type="entry name" value="ABC_ATPase"/>
    <property type="match status" value="1"/>
</dbReference>
<proteinExistence type="predicted"/>
<feature type="region of interest" description="Disordered" evidence="1">
    <location>
        <begin position="90"/>
        <end position="140"/>
    </location>
</feature>
<feature type="compositionally biased region" description="Low complexity" evidence="1">
    <location>
        <begin position="783"/>
        <end position="805"/>
    </location>
</feature>
<evidence type="ECO:0000313" key="2">
    <source>
        <dbReference type="EMBL" id="GHH80853.1"/>
    </source>
</evidence>
<feature type="compositionally biased region" description="Low complexity" evidence="1">
    <location>
        <begin position="32"/>
        <end position="46"/>
    </location>
</feature>
<reference evidence="2" key="1">
    <citation type="journal article" date="2014" name="Int. J. Syst. Evol. Microbiol.">
        <title>Complete genome sequence of Corynebacterium casei LMG S-19264T (=DSM 44701T), isolated from a smear-ripened cheese.</title>
        <authorList>
            <consortium name="US DOE Joint Genome Institute (JGI-PGF)"/>
            <person name="Walter F."/>
            <person name="Albersmeier A."/>
            <person name="Kalinowski J."/>
            <person name="Ruckert C."/>
        </authorList>
    </citation>
    <scope>NUCLEOTIDE SEQUENCE</scope>
    <source>
        <strain evidence="2">JCM 5069</strain>
    </source>
</reference>
<name>A0A919GAY2_9ACTN</name>
<feature type="compositionally biased region" description="Low complexity" evidence="1">
    <location>
        <begin position="665"/>
        <end position="675"/>
    </location>
</feature>
<feature type="compositionally biased region" description="Gly residues" evidence="1">
    <location>
        <begin position="47"/>
        <end position="57"/>
    </location>
</feature>
<protein>
    <submittedName>
        <fullName evidence="2">ATPase AAA</fullName>
    </submittedName>
</protein>
<feature type="region of interest" description="Disordered" evidence="1">
    <location>
        <begin position="1"/>
        <end position="74"/>
    </location>
</feature>
<feature type="compositionally biased region" description="Pro residues" evidence="1">
    <location>
        <begin position="830"/>
        <end position="871"/>
    </location>
</feature>
<accession>A0A919GAY2</accession>
<evidence type="ECO:0000313" key="3">
    <source>
        <dbReference type="Proteomes" id="UP000603708"/>
    </source>
</evidence>
<dbReference type="InterPro" id="IPR027417">
    <property type="entry name" value="P-loop_NTPase"/>
</dbReference>
<feature type="region of interest" description="Disordered" evidence="1">
    <location>
        <begin position="665"/>
        <end position="722"/>
    </location>
</feature>
<dbReference type="Proteomes" id="UP000603708">
    <property type="component" value="Unassembled WGS sequence"/>
</dbReference>
<reference evidence="2" key="2">
    <citation type="submission" date="2020-09" db="EMBL/GenBank/DDBJ databases">
        <authorList>
            <person name="Sun Q."/>
            <person name="Ohkuma M."/>
        </authorList>
    </citation>
    <scope>NUCLEOTIDE SEQUENCE</scope>
    <source>
        <strain evidence="2">JCM 5069</strain>
    </source>
</reference>
<dbReference type="SUPFAM" id="SSF52540">
    <property type="entry name" value="P-loop containing nucleoside triphosphate hydrolases"/>
    <property type="match status" value="1"/>
</dbReference>
<comment type="caution">
    <text evidence="2">The sequence shown here is derived from an EMBL/GenBank/DDBJ whole genome shotgun (WGS) entry which is preliminary data.</text>
</comment>
<feature type="compositionally biased region" description="Basic residues" evidence="1">
    <location>
        <begin position="710"/>
        <end position="721"/>
    </location>
</feature>
<dbReference type="EMBL" id="BNCD01000010">
    <property type="protein sequence ID" value="GHH80853.1"/>
    <property type="molecule type" value="Genomic_DNA"/>
</dbReference>
<keyword evidence="3" id="KW-1185">Reference proteome</keyword>
<sequence length="906" mass="91348">MHEAGTARRATLLGALTMDPMNRGPEDHRSPAGDPADAATPAASGVSGDGPAGGQGQAGDPLAAAEDKSAPRPARAVRLVSGDLLVTVNPVDGSEVEPCPPDRRPPRPVKRTAAERAELARAARPPLPSGPLPSGLPLLERDGDRARLGRLLSRGRSVRLTGPSGSGRSTLLDAVAEDCAGLAPDGVIRLSGHRRTVKDVLHELFRTVYRSDLHRPAAASQGELVREIGAVVILDDLEFGGSALDELLDATPECAFALATTPDVTAPSADSHLEEIFLGGLGRGAGMELLRHTVGRELTEEETEWAGDLWFESGGLPARFVQAGALLRRRDQLRAGAADPAESEAAGAVPELPLPSLAEGPAPVALLASLLSASARTALRFAVALGGEVPHRAQLPALLSEPRADAALAELLAGGLITPVGGRYRLAAGVQAQLEASGFADDAEERARVAGEHYAWWAGHPSVGPERVLAEADAVLAALAALIPRTTTQHTAGGERSLAVRLARTAAPAFAAGLDWGVWERALRSGQEAARRSGEVAEEAYFHHELGVLALCHGRLDRARAELEASIGLRGALADKRGTVAGRRALALVEDRSRPLALPPGQAAPMPAGPVPDAQGRTPSAAVQTSFAAALPAAPGAAAADADPVTAKLPSVAPSGTALTARLPAAGRPEGAGAPDSGTFGARGPGDGGTAPLVGHRGEAPGDGTDGRSAGHRRTATKNTRRNLAAAGAGAVLAAVLGTVVTLGATSDHDEPSTKVGPDPSMSQDDGSGITADQPAQSPSDTPDPTGSATSGSPSASDSRAPGDSTSTAPGGGSPHRPTTSSGPTHQPSSEPPTESPSHKPPTSRPPTSKPPSQSPSSPPSGSPTDDPSPPGASDSASGPVPSTTVGSPTGTDAPPSSASASSTLA</sequence>
<feature type="compositionally biased region" description="Low complexity" evidence="1">
    <location>
        <begin position="595"/>
        <end position="606"/>
    </location>
</feature>
<feature type="compositionally biased region" description="Low complexity" evidence="1">
    <location>
        <begin position="872"/>
        <end position="906"/>
    </location>
</feature>
<evidence type="ECO:0000256" key="1">
    <source>
        <dbReference type="SAM" id="MobiDB-lite"/>
    </source>
</evidence>
<feature type="compositionally biased region" description="Basic and acidic residues" evidence="1">
    <location>
        <begin position="112"/>
        <end position="121"/>
    </location>
</feature>
<gene>
    <name evidence="2" type="ORF">GCM10018793_36980</name>
</gene>